<dbReference type="AlphaFoldDB" id="A0AAN6QEB8"/>
<accession>A0AAN6QEB8</accession>
<name>A0AAN6QEB8_9PEZI</name>
<reference evidence="1" key="1">
    <citation type="journal article" date="2023" name="Mol. Phylogenet. Evol.">
        <title>Genome-scale phylogeny and comparative genomics of the fungal order Sordariales.</title>
        <authorList>
            <person name="Hensen N."/>
            <person name="Bonometti L."/>
            <person name="Westerberg I."/>
            <person name="Brannstrom I.O."/>
            <person name="Guillou S."/>
            <person name="Cros-Aarteil S."/>
            <person name="Calhoun S."/>
            <person name="Haridas S."/>
            <person name="Kuo A."/>
            <person name="Mondo S."/>
            <person name="Pangilinan J."/>
            <person name="Riley R."/>
            <person name="LaButti K."/>
            <person name="Andreopoulos B."/>
            <person name="Lipzen A."/>
            <person name="Chen C."/>
            <person name="Yan M."/>
            <person name="Daum C."/>
            <person name="Ng V."/>
            <person name="Clum A."/>
            <person name="Steindorff A."/>
            <person name="Ohm R.A."/>
            <person name="Martin F."/>
            <person name="Silar P."/>
            <person name="Natvig D.O."/>
            <person name="Lalanne C."/>
            <person name="Gautier V."/>
            <person name="Ament-Velasquez S.L."/>
            <person name="Kruys A."/>
            <person name="Hutchinson M.I."/>
            <person name="Powell A.J."/>
            <person name="Barry K."/>
            <person name="Miller A.N."/>
            <person name="Grigoriev I.V."/>
            <person name="Debuchy R."/>
            <person name="Gladieux P."/>
            <person name="Hiltunen Thoren M."/>
            <person name="Johannesson H."/>
        </authorList>
    </citation>
    <scope>NUCLEOTIDE SEQUENCE</scope>
    <source>
        <strain evidence="1">CBS 508.74</strain>
    </source>
</reference>
<keyword evidence="2" id="KW-1185">Reference proteome</keyword>
<reference evidence="1" key="2">
    <citation type="submission" date="2023-05" db="EMBL/GenBank/DDBJ databases">
        <authorList>
            <consortium name="Lawrence Berkeley National Laboratory"/>
            <person name="Steindorff A."/>
            <person name="Hensen N."/>
            <person name="Bonometti L."/>
            <person name="Westerberg I."/>
            <person name="Brannstrom I.O."/>
            <person name="Guillou S."/>
            <person name="Cros-Aarteil S."/>
            <person name="Calhoun S."/>
            <person name="Haridas S."/>
            <person name="Kuo A."/>
            <person name="Mondo S."/>
            <person name="Pangilinan J."/>
            <person name="Riley R."/>
            <person name="Labutti K."/>
            <person name="Andreopoulos B."/>
            <person name="Lipzen A."/>
            <person name="Chen C."/>
            <person name="Yanf M."/>
            <person name="Daum C."/>
            <person name="Ng V."/>
            <person name="Clum A."/>
            <person name="Ohm R."/>
            <person name="Martin F."/>
            <person name="Silar P."/>
            <person name="Natvig D."/>
            <person name="Lalanne C."/>
            <person name="Gautier V."/>
            <person name="Ament-Velasquez S.L."/>
            <person name="Kruys A."/>
            <person name="Hutchinson M.I."/>
            <person name="Powell A.J."/>
            <person name="Barry K."/>
            <person name="Miller A.N."/>
            <person name="Grigoriev I.V."/>
            <person name="Debuchy R."/>
            <person name="Gladieux P."/>
            <person name="Thoren M.H."/>
            <person name="Johannesson H."/>
        </authorList>
    </citation>
    <scope>NUCLEOTIDE SEQUENCE</scope>
    <source>
        <strain evidence="1">CBS 508.74</strain>
    </source>
</reference>
<organism evidence="1 2">
    <name type="scientific">Canariomyces notabilis</name>
    <dbReference type="NCBI Taxonomy" id="2074819"/>
    <lineage>
        <taxon>Eukaryota</taxon>
        <taxon>Fungi</taxon>
        <taxon>Dikarya</taxon>
        <taxon>Ascomycota</taxon>
        <taxon>Pezizomycotina</taxon>
        <taxon>Sordariomycetes</taxon>
        <taxon>Sordariomycetidae</taxon>
        <taxon>Sordariales</taxon>
        <taxon>Chaetomiaceae</taxon>
        <taxon>Canariomyces</taxon>
    </lineage>
</organism>
<proteinExistence type="predicted"/>
<sequence>MRGNCCACWLQVCLRADSTAVVFPCHARAYLPQSQHRISHDLLHRKAAGVSTKVNFHCLQWPLRWNSIHGPCPFHRGSLIMIGFCFGTDRSLLAQASLHCALTLRVHPVLADCIIFLAPDKKAVSAVVMNPTFVGHLHCVPSSQRESNLEGLLSTMRLKVVEDKLDVRIRVI</sequence>
<dbReference type="Proteomes" id="UP001302812">
    <property type="component" value="Unassembled WGS sequence"/>
</dbReference>
<evidence type="ECO:0000313" key="1">
    <source>
        <dbReference type="EMBL" id="KAK4108662.1"/>
    </source>
</evidence>
<dbReference type="RefSeq" id="XP_064666232.1">
    <property type="nucleotide sequence ID" value="XM_064809575.1"/>
</dbReference>
<evidence type="ECO:0000313" key="2">
    <source>
        <dbReference type="Proteomes" id="UP001302812"/>
    </source>
</evidence>
<gene>
    <name evidence="1" type="ORF">N656DRAFT_413235</name>
</gene>
<comment type="caution">
    <text evidence="1">The sequence shown here is derived from an EMBL/GenBank/DDBJ whole genome shotgun (WGS) entry which is preliminary data.</text>
</comment>
<dbReference type="GeneID" id="89933699"/>
<dbReference type="EMBL" id="MU853361">
    <property type="protein sequence ID" value="KAK4108662.1"/>
    <property type="molecule type" value="Genomic_DNA"/>
</dbReference>
<protein>
    <submittedName>
        <fullName evidence="1">Uncharacterized protein</fullName>
    </submittedName>
</protein>